<sequence>STRTVTLNQEDGANTSWTYCPSVIIIPQDIAGNEQTTSSREQVIFIYPSKLNQEDELEECTKNSVCGIYHRRKWFTNKVQQLCKCPNTDCPSSWNEGDVHLDNNSQLKICSNISDLNICKEHEIGLRLTEEKEKRKQSDLKLDCNCPWPAYWQLTSHKANTTFSYNEYSCTKWKRCERGEFCGHVRDDIHSLYIQCSCPKDHICVSTDRTLRNASEAF</sequence>
<feature type="non-terminal residue" evidence="1">
    <location>
        <position position="1"/>
    </location>
</feature>
<accession>A0A170XS41</accession>
<feature type="non-terminal residue" evidence="1">
    <location>
        <position position="218"/>
    </location>
</feature>
<proteinExistence type="predicted"/>
<dbReference type="EMBL" id="GEMB01004105">
    <property type="protein sequence ID" value="JAR99157.1"/>
    <property type="molecule type" value="Transcribed_RNA"/>
</dbReference>
<organism evidence="1">
    <name type="scientific">Triatoma infestans</name>
    <name type="common">Assassin bug</name>
    <dbReference type="NCBI Taxonomy" id="30076"/>
    <lineage>
        <taxon>Eukaryota</taxon>
        <taxon>Metazoa</taxon>
        <taxon>Ecdysozoa</taxon>
        <taxon>Arthropoda</taxon>
        <taxon>Hexapoda</taxon>
        <taxon>Insecta</taxon>
        <taxon>Pterygota</taxon>
        <taxon>Neoptera</taxon>
        <taxon>Paraneoptera</taxon>
        <taxon>Hemiptera</taxon>
        <taxon>Heteroptera</taxon>
        <taxon>Panheteroptera</taxon>
        <taxon>Cimicomorpha</taxon>
        <taxon>Reduviidae</taxon>
        <taxon>Triatominae</taxon>
        <taxon>Triatoma</taxon>
    </lineage>
</organism>
<dbReference type="AlphaFoldDB" id="A0A170XS41"/>
<reference evidence="1" key="2">
    <citation type="journal article" date="2017" name="J. Med. Entomol.">
        <title>Transcriptome Analysis of the Triatoma infestans (Hemiptera: Reduviidae) Integument.</title>
        <authorList>
            <person name="Calderon-Fernandez G.M."/>
            <person name="Moriconi D.E."/>
            <person name="Dulbecco A.B."/>
            <person name="Juarez M.P."/>
        </authorList>
    </citation>
    <scope>NUCLEOTIDE SEQUENCE</scope>
    <source>
        <strain evidence="1">Int1</strain>
        <tissue evidence="1">Integument</tissue>
    </source>
</reference>
<evidence type="ECO:0000313" key="1">
    <source>
        <dbReference type="EMBL" id="JAR99157.1"/>
    </source>
</evidence>
<dbReference type="Gene3D" id="2.20.20.160">
    <property type="match status" value="1"/>
</dbReference>
<protein>
    <submittedName>
        <fullName evidence="1">Uncharacterized protein</fullName>
    </submittedName>
</protein>
<name>A0A170XS41_TRIIF</name>
<reference evidence="1" key="1">
    <citation type="submission" date="2016-04" db="EMBL/GenBank/DDBJ databases">
        <authorList>
            <person name="Calderon-Fernandez G.M.Sr."/>
        </authorList>
    </citation>
    <scope>NUCLEOTIDE SEQUENCE</scope>
    <source>
        <strain evidence="1">Int1</strain>
        <tissue evidence="1">Integument</tissue>
    </source>
</reference>